<dbReference type="Pfam" id="PF02992">
    <property type="entry name" value="Transposase_21"/>
    <property type="match status" value="1"/>
</dbReference>
<dbReference type="InterPro" id="IPR004242">
    <property type="entry name" value="Transposase_21"/>
</dbReference>
<dbReference type="Proteomes" id="UP000321393">
    <property type="component" value="Unassembled WGS sequence"/>
</dbReference>
<comment type="caution">
    <text evidence="2">The sequence shown here is derived from an EMBL/GenBank/DDBJ whole genome shotgun (WGS) entry which is preliminary data.</text>
</comment>
<accession>A0A5D3C8X4</accession>
<evidence type="ECO:0000313" key="3">
    <source>
        <dbReference type="Proteomes" id="UP000321393"/>
    </source>
</evidence>
<name>A0A5D3C8X4_CUCMM</name>
<gene>
    <name evidence="2" type="ORF">E5676_scaffold105G00270</name>
    <name evidence="1" type="ORF">E6C27_scaffold13G00400</name>
</gene>
<protein>
    <submittedName>
        <fullName evidence="2">CACTA en-spm transposon protein</fullName>
    </submittedName>
</protein>
<sequence length="213" mass="24779">MEMHEKDKFLHVTAHTRSKISWWRNHVYLQPLIKELKELWTFGVHTYDSLTGQFFQLHVALLWTINDFPAYGDLSGWSTKGYQACPICMDDRSSFGIRGRISFMGHRRYLLENHVWHRSRLHDGKIERSSSQPPVTPTPKRHTQSRLLELEPYVAANGRIPMTIAPSEEKPISPHAICFSQTIGVCMQKTFPVRCLKWTDVSREYIEVVNGDL</sequence>
<dbReference type="Proteomes" id="UP000321947">
    <property type="component" value="Unassembled WGS sequence"/>
</dbReference>
<reference evidence="3 4" key="1">
    <citation type="submission" date="2019-08" db="EMBL/GenBank/DDBJ databases">
        <title>Draft genome sequences of two oriental melons (Cucumis melo L. var makuwa).</title>
        <authorList>
            <person name="Kwon S.-Y."/>
        </authorList>
    </citation>
    <scope>NUCLEOTIDE SEQUENCE [LARGE SCALE GENOMIC DNA]</scope>
    <source>
        <strain evidence="4">cv. Chang Bougi</strain>
        <strain evidence="3">cv. SW 3</strain>
        <tissue evidence="2">Leaf</tissue>
    </source>
</reference>
<dbReference type="AlphaFoldDB" id="A0A5D3C8X4"/>
<proteinExistence type="predicted"/>
<organism evidence="2 4">
    <name type="scientific">Cucumis melo var. makuwa</name>
    <name type="common">Oriental melon</name>
    <dbReference type="NCBI Taxonomy" id="1194695"/>
    <lineage>
        <taxon>Eukaryota</taxon>
        <taxon>Viridiplantae</taxon>
        <taxon>Streptophyta</taxon>
        <taxon>Embryophyta</taxon>
        <taxon>Tracheophyta</taxon>
        <taxon>Spermatophyta</taxon>
        <taxon>Magnoliopsida</taxon>
        <taxon>eudicotyledons</taxon>
        <taxon>Gunneridae</taxon>
        <taxon>Pentapetalae</taxon>
        <taxon>rosids</taxon>
        <taxon>fabids</taxon>
        <taxon>Cucurbitales</taxon>
        <taxon>Cucurbitaceae</taxon>
        <taxon>Benincaseae</taxon>
        <taxon>Cucumis</taxon>
    </lineage>
</organism>
<dbReference type="PANTHER" id="PTHR10775">
    <property type="entry name" value="OS08G0208400 PROTEIN"/>
    <property type="match status" value="1"/>
</dbReference>
<dbReference type="EMBL" id="SSTE01011953">
    <property type="protein sequence ID" value="KAA0049890.1"/>
    <property type="molecule type" value="Genomic_DNA"/>
</dbReference>
<evidence type="ECO:0000313" key="2">
    <source>
        <dbReference type="EMBL" id="TYK07628.1"/>
    </source>
</evidence>
<evidence type="ECO:0000313" key="4">
    <source>
        <dbReference type="Proteomes" id="UP000321947"/>
    </source>
</evidence>
<dbReference type="PANTHER" id="PTHR10775:SF185">
    <property type="entry name" value="OS08G0208400 PROTEIN"/>
    <property type="match status" value="1"/>
</dbReference>
<evidence type="ECO:0000313" key="1">
    <source>
        <dbReference type="EMBL" id="KAA0049890.1"/>
    </source>
</evidence>
<dbReference type="EMBL" id="SSTD01013124">
    <property type="protein sequence ID" value="TYK07628.1"/>
    <property type="molecule type" value="Genomic_DNA"/>
</dbReference>